<dbReference type="InterPro" id="IPR028051">
    <property type="entry name" value="CheX-like_dom"/>
</dbReference>
<evidence type="ECO:0000256" key="1">
    <source>
        <dbReference type="ARBA" id="ARBA00022500"/>
    </source>
</evidence>
<protein>
    <submittedName>
        <fullName evidence="3">Chemotaxis protein CheX</fullName>
    </submittedName>
</protein>
<dbReference type="RefSeq" id="WP_380027764.1">
    <property type="nucleotide sequence ID" value="NZ_JBHMCA010000020.1"/>
</dbReference>
<keyword evidence="1" id="KW-0145">Chemotaxis</keyword>
<dbReference type="SUPFAM" id="SSF103039">
    <property type="entry name" value="CheC-like"/>
    <property type="match status" value="1"/>
</dbReference>
<reference evidence="3 4" key="1">
    <citation type="submission" date="2024-09" db="EMBL/GenBank/DDBJ databases">
        <authorList>
            <person name="Sun Q."/>
            <person name="Mori K."/>
        </authorList>
    </citation>
    <scope>NUCLEOTIDE SEQUENCE [LARGE SCALE GENOMIC DNA]</scope>
    <source>
        <strain evidence="3 4">JCM 3307</strain>
    </source>
</reference>
<evidence type="ECO:0000313" key="3">
    <source>
        <dbReference type="EMBL" id="MFB9443363.1"/>
    </source>
</evidence>
<feature type="domain" description="Chemotaxis phosphatase CheX-like" evidence="2">
    <location>
        <begin position="2"/>
        <end position="74"/>
    </location>
</feature>
<name>A0ABV5M3E0_9ACTN</name>
<organism evidence="3 4">
    <name type="scientific">Dactylosporangium vinaceum</name>
    <dbReference type="NCBI Taxonomy" id="53362"/>
    <lineage>
        <taxon>Bacteria</taxon>
        <taxon>Bacillati</taxon>
        <taxon>Actinomycetota</taxon>
        <taxon>Actinomycetes</taxon>
        <taxon>Micromonosporales</taxon>
        <taxon>Micromonosporaceae</taxon>
        <taxon>Dactylosporangium</taxon>
    </lineage>
</organism>
<dbReference type="Proteomes" id="UP001589608">
    <property type="component" value="Unassembled WGS sequence"/>
</dbReference>
<sequence>MSIVGGWQGHVVIRTRYRAACDPTAAMIGVNAAAVKPDDVLDGMGEIANIVTGNVKSLLAQPSWVALPHVVISPTGIGWPQAVPVMILPVLFGDHQVLIEVIESTATAQPS</sequence>
<dbReference type="Gene3D" id="3.40.1550.10">
    <property type="entry name" value="CheC-like"/>
    <property type="match status" value="1"/>
</dbReference>
<proteinExistence type="predicted"/>
<accession>A0ABV5M3E0</accession>
<dbReference type="InterPro" id="IPR028976">
    <property type="entry name" value="CheC-like_sf"/>
</dbReference>
<keyword evidence="4" id="KW-1185">Reference proteome</keyword>
<evidence type="ECO:0000313" key="4">
    <source>
        <dbReference type="Proteomes" id="UP001589608"/>
    </source>
</evidence>
<evidence type="ECO:0000259" key="2">
    <source>
        <dbReference type="Pfam" id="PF13690"/>
    </source>
</evidence>
<dbReference type="EMBL" id="JBHMCA010000020">
    <property type="protein sequence ID" value="MFB9443363.1"/>
    <property type="molecule type" value="Genomic_DNA"/>
</dbReference>
<dbReference type="Pfam" id="PF13690">
    <property type="entry name" value="CheX"/>
    <property type="match status" value="1"/>
</dbReference>
<gene>
    <name evidence="3" type="ORF">ACFFTR_09730</name>
</gene>
<comment type="caution">
    <text evidence="3">The sequence shown here is derived from an EMBL/GenBank/DDBJ whole genome shotgun (WGS) entry which is preliminary data.</text>
</comment>